<evidence type="ECO:0000256" key="3">
    <source>
        <dbReference type="RuleBase" id="RU004328"/>
    </source>
</evidence>
<dbReference type="GO" id="GO:0043202">
    <property type="term" value="C:lysosomal lumen"/>
    <property type="evidence" value="ECO:0007669"/>
    <property type="project" value="UniProtKB-SubCell"/>
</dbReference>
<dbReference type="Pfam" id="PF00445">
    <property type="entry name" value="Ribonuclease_T2"/>
    <property type="match status" value="1"/>
</dbReference>
<dbReference type="OMA" id="FYYFPIN"/>
<feature type="chain" id="PRO_5034600878" evidence="4">
    <location>
        <begin position="22"/>
        <end position="250"/>
    </location>
</feature>
<protein>
    <submittedName>
        <fullName evidence="5">Uncharacterized protein</fullName>
    </submittedName>
</protein>
<dbReference type="InterPro" id="IPR018188">
    <property type="entry name" value="RNase_T2_His_AS_1"/>
</dbReference>
<keyword evidence="6" id="KW-1185">Reference proteome</keyword>
<dbReference type="PANTHER" id="PTHR11240">
    <property type="entry name" value="RIBONUCLEASE T2"/>
    <property type="match status" value="1"/>
</dbReference>
<evidence type="ECO:0000313" key="5">
    <source>
        <dbReference type="Ensembl" id="ENSSMRP00000019713.1"/>
    </source>
</evidence>
<dbReference type="GO" id="GO:0033897">
    <property type="term" value="F:ribonuclease T2 activity"/>
    <property type="evidence" value="ECO:0007669"/>
    <property type="project" value="InterPro"/>
</dbReference>
<dbReference type="GeneTree" id="ENSGT00640000091563"/>
<dbReference type="Proteomes" id="UP000694421">
    <property type="component" value="Unplaced"/>
</dbReference>
<evidence type="ECO:0000256" key="2">
    <source>
        <dbReference type="ARBA" id="ARBA00007469"/>
    </source>
</evidence>
<dbReference type="GO" id="GO:0005576">
    <property type="term" value="C:extracellular region"/>
    <property type="evidence" value="ECO:0007669"/>
    <property type="project" value="TreeGrafter"/>
</dbReference>
<dbReference type="Gene3D" id="3.90.730.10">
    <property type="entry name" value="Ribonuclease T2-like"/>
    <property type="match status" value="1"/>
</dbReference>
<keyword evidence="4" id="KW-0732">Signal</keyword>
<comment type="subcellular location">
    <subcellularLocation>
        <location evidence="1">Lysosome lumen</location>
    </subcellularLocation>
</comment>
<feature type="signal peptide" evidence="4">
    <location>
        <begin position="1"/>
        <end position="21"/>
    </location>
</feature>
<dbReference type="SUPFAM" id="SSF55895">
    <property type="entry name" value="Ribonuclease Rh-like"/>
    <property type="match status" value="1"/>
</dbReference>
<proteinExistence type="inferred from homology"/>
<dbReference type="AlphaFoldDB" id="A0A8D0C9B0"/>
<evidence type="ECO:0000313" key="6">
    <source>
        <dbReference type="Proteomes" id="UP000694421"/>
    </source>
</evidence>
<comment type="similarity">
    <text evidence="2 3">Belongs to the RNase T2 family.</text>
</comment>
<reference evidence="5" key="2">
    <citation type="submission" date="2025-09" db="UniProtKB">
        <authorList>
            <consortium name="Ensembl"/>
        </authorList>
    </citation>
    <scope>IDENTIFICATION</scope>
</reference>
<dbReference type="PROSITE" id="PS00530">
    <property type="entry name" value="RNASE_T2_1"/>
    <property type="match status" value="1"/>
</dbReference>
<evidence type="ECO:0000256" key="4">
    <source>
        <dbReference type="SAM" id="SignalP"/>
    </source>
</evidence>
<organism evidence="5 6">
    <name type="scientific">Salvator merianae</name>
    <name type="common">Argentine black and white tegu</name>
    <name type="synonym">Tupinambis merianae</name>
    <dbReference type="NCBI Taxonomy" id="96440"/>
    <lineage>
        <taxon>Eukaryota</taxon>
        <taxon>Metazoa</taxon>
        <taxon>Chordata</taxon>
        <taxon>Craniata</taxon>
        <taxon>Vertebrata</taxon>
        <taxon>Euteleostomi</taxon>
        <taxon>Lepidosauria</taxon>
        <taxon>Squamata</taxon>
        <taxon>Bifurcata</taxon>
        <taxon>Unidentata</taxon>
        <taxon>Episquamata</taxon>
        <taxon>Laterata</taxon>
        <taxon>Teiioidea</taxon>
        <taxon>Teiidae</taxon>
        <taxon>Salvator</taxon>
    </lineage>
</organism>
<dbReference type="InterPro" id="IPR036430">
    <property type="entry name" value="RNase_T2-like_sf"/>
</dbReference>
<dbReference type="InterPro" id="IPR001568">
    <property type="entry name" value="RNase_T2-like"/>
</dbReference>
<dbReference type="GO" id="GO:0003723">
    <property type="term" value="F:RNA binding"/>
    <property type="evidence" value="ECO:0007669"/>
    <property type="project" value="InterPro"/>
</dbReference>
<reference evidence="5" key="1">
    <citation type="submission" date="2025-08" db="UniProtKB">
        <authorList>
            <consortium name="Ensembl"/>
        </authorList>
    </citation>
    <scope>IDENTIFICATION</scope>
</reference>
<dbReference type="Ensembl" id="ENSSMRT00000023130.1">
    <property type="protein sequence ID" value="ENSSMRP00000019713.1"/>
    <property type="gene ID" value="ENSSMRG00000015380.1"/>
</dbReference>
<dbReference type="PANTHER" id="PTHR11240:SF85">
    <property type="entry name" value="RIBONUCLEASE T2"/>
    <property type="match status" value="1"/>
</dbReference>
<accession>A0A8D0C9B0</accession>
<dbReference type="CDD" id="cd00374">
    <property type="entry name" value="RNase_T2"/>
    <property type="match status" value="1"/>
</dbReference>
<sequence>MGLAITLGLFCLGFFWLPVVPEIWQLQAAKEYSGDCPWDCLAFVQMWPGSFCVGLAKKFECIMPENASSWTIHGLWPSNIKDCCYYWHLFPSDLVDLRLELDTYWPTFINISNFQFWEKEWQKHGTCAGCMETLNSPNKYFRTALLLRTKYNIDEAFQRATIVPSCSRKYQFSTLKSILQPLLGDQYELQCVTDVQGRQVLVQIKVSLGQNFTTGCLTSSSSSSPYKPCWSKQDIFYFPPNHKNPRNPCP</sequence>
<dbReference type="GO" id="GO:0006401">
    <property type="term" value="P:RNA catabolic process"/>
    <property type="evidence" value="ECO:0007669"/>
    <property type="project" value="TreeGrafter"/>
</dbReference>
<evidence type="ECO:0000256" key="1">
    <source>
        <dbReference type="ARBA" id="ARBA00004227"/>
    </source>
</evidence>
<name>A0A8D0C9B0_SALMN</name>